<feature type="transmembrane region" description="Helical" evidence="7">
    <location>
        <begin position="295"/>
        <end position="320"/>
    </location>
</feature>
<protein>
    <recommendedName>
        <fullName evidence="8">Amino acid transporter transmembrane domain-containing protein</fullName>
    </recommendedName>
</protein>
<keyword evidence="6 7" id="KW-0472">Membrane</keyword>
<evidence type="ECO:0000256" key="3">
    <source>
        <dbReference type="ARBA" id="ARBA00022692"/>
    </source>
</evidence>
<evidence type="ECO:0000259" key="8">
    <source>
        <dbReference type="Pfam" id="PF01490"/>
    </source>
</evidence>
<feature type="transmembrane region" description="Helical" evidence="7">
    <location>
        <begin position="215"/>
        <end position="234"/>
    </location>
</feature>
<dbReference type="GO" id="GO:0016020">
    <property type="term" value="C:membrane"/>
    <property type="evidence" value="ECO:0000318"/>
    <property type="project" value="GO_Central"/>
</dbReference>
<evidence type="ECO:0000256" key="2">
    <source>
        <dbReference type="ARBA" id="ARBA00022448"/>
    </source>
</evidence>
<evidence type="ECO:0000256" key="1">
    <source>
        <dbReference type="ARBA" id="ARBA00004370"/>
    </source>
</evidence>
<organism evidence="9">
    <name type="scientific">Eucalyptus grandis</name>
    <name type="common">Flooded gum</name>
    <dbReference type="NCBI Taxonomy" id="71139"/>
    <lineage>
        <taxon>Eukaryota</taxon>
        <taxon>Viridiplantae</taxon>
        <taxon>Streptophyta</taxon>
        <taxon>Embryophyta</taxon>
        <taxon>Tracheophyta</taxon>
        <taxon>Spermatophyta</taxon>
        <taxon>Magnoliopsida</taxon>
        <taxon>eudicotyledons</taxon>
        <taxon>Gunneridae</taxon>
        <taxon>Pentapetalae</taxon>
        <taxon>rosids</taxon>
        <taxon>malvids</taxon>
        <taxon>Myrtales</taxon>
        <taxon>Myrtaceae</taxon>
        <taxon>Myrtoideae</taxon>
        <taxon>Eucalypteae</taxon>
        <taxon>Eucalyptus</taxon>
    </lineage>
</organism>
<evidence type="ECO:0000256" key="5">
    <source>
        <dbReference type="ARBA" id="ARBA00022989"/>
    </source>
</evidence>
<dbReference type="EMBL" id="KK198758">
    <property type="protein sequence ID" value="KCW70653.1"/>
    <property type="molecule type" value="Genomic_DNA"/>
</dbReference>
<dbReference type="AlphaFoldDB" id="A0A059BWN3"/>
<feature type="domain" description="Amino acid transporter transmembrane" evidence="8">
    <location>
        <begin position="18"/>
        <end position="423"/>
    </location>
</feature>
<evidence type="ECO:0000256" key="7">
    <source>
        <dbReference type="SAM" id="Phobius"/>
    </source>
</evidence>
<keyword evidence="3 7" id="KW-0812">Transmembrane</keyword>
<dbReference type="PANTHER" id="PTHR48017">
    <property type="entry name" value="OS05G0424000 PROTEIN-RELATED"/>
    <property type="match status" value="1"/>
</dbReference>
<name>A0A059BWN3_EUCGR</name>
<dbReference type="STRING" id="71139.A0A059BWN3"/>
<dbReference type="InterPro" id="IPR013057">
    <property type="entry name" value="AA_transpt_TM"/>
</dbReference>
<keyword evidence="4" id="KW-0029">Amino-acid transport</keyword>
<feature type="transmembrane region" description="Helical" evidence="7">
    <location>
        <begin position="398"/>
        <end position="424"/>
    </location>
</feature>
<evidence type="ECO:0000313" key="9">
    <source>
        <dbReference type="EMBL" id="KCW70653.1"/>
    </source>
</evidence>
<feature type="transmembrane region" description="Helical" evidence="7">
    <location>
        <begin position="21"/>
        <end position="43"/>
    </location>
</feature>
<dbReference type="Pfam" id="PF01490">
    <property type="entry name" value="Aa_trans"/>
    <property type="match status" value="1"/>
</dbReference>
<comment type="subcellular location">
    <subcellularLocation>
        <location evidence="1">Membrane</location>
    </subcellularLocation>
</comment>
<feature type="transmembrane region" description="Helical" evidence="7">
    <location>
        <begin position="49"/>
        <end position="71"/>
    </location>
</feature>
<feature type="transmembrane region" description="Helical" evidence="7">
    <location>
        <begin position="165"/>
        <end position="182"/>
    </location>
</feature>
<gene>
    <name evidence="9" type="ORF">EUGRSUZ_F03829</name>
</gene>
<reference evidence="9" key="1">
    <citation type="submission" date="2013-07" db="EMBL/GenBank/DDBJ databases">
        <title>The genome of Eucalyptus grandis.</title>
        <authorList>
            <person name="Schmutz J."/>
            <person name="Hayes R."/>
            <person name="Myburg A."/>
            <person name="Tuskan G."/>
            <person name="Grattapaglia D."/>
            <person name="Rokhsar D.S."/>
        </authorList>
    </citation>
    <scope>NUCLEOTIDE SEQUENCE</scope>
    <source>
        <tissue evidence="9">Leaf extractions</tissue>
    </source>
</reference>
<accession>A0A059BWN3</accession>
<keyword evidence="5 7" id="KW-1133">Transmembrane helix</keyword>
<keyword evidence="2" id="KW-0813">Transport</keyword>
<dbReference type="GO" id="GO:0015171">
    <property type="term" value="F:amino acid transmembrane transporter activity"/>
    <property type="evidence" value="ECO:0000318"/>
    <property type="project" value="GO_Central"/>
</dbReference>
<dbReference type="Gramene" id="KCW70653">
    <property type="protein sequence ID" value="KCW70653"/>
    <property type="gene ID" value="EUGRSUZ_F03829"/>
</dbReference>
<dbReference type="eggNOG" id="KOG1303">
    <property type="taxonomic scope" value="Eukaryota"/>
</dbReference>
<feature type="transmembrane region" description="Helical" evidence="7">
    <location>
        <begin position="341"/>
        <end position="358"/>
    </location>
</feature>
<sequence length="437" mass="47817">MPSWLRRCFDSHCCPNREGTVLTTSIHIITSVIGVGVLSLAWATAQLGWIAGPVTMLLFAFVTCYTSKILADCFDGQNNTYLNVVFASLGRFQGKLCGLVESVTLFGSAVSYTIASSNRLAHIERSVCFHKHGVEHPCPIKRNRYTIAVGIIEILLSQILSQNHMGWISIVAAVMSLCYSSIEVSLGIAKIKATQKIRGSLTGISTSTVTPTQKLWGWLQALGVMAFAYEYFLVFPEILGTIQSTASTTMKKASLVSIPVATLVYMLSGCIGLAVSGNTVPRNLLTKFGFYDPYWLASIADGTLVIHLIGAFQVYCQPLFTFVEKKAEAFVLDPYKRFSKLVWRTVFVIASTVTSLLLPFFIDIIGLLGALNFGLLTVYFPVEMYIDKMKIRRRSTKGVLLQILSVVCLIVSVAVAAGSVAGFVHDLKSYKPFSSGF</sequence>
<feature type="transmembrane region" description="Helical" evidence="7">
    <location>
        <begin position="364"/>
        <end position="386"/>
    </location>
</feature>
<evidence type="ECO:0000256" key="6">
    <source>
        <dbReference type="ARBA" id="ARBA00023136"/>
    </source>
</evidence>
<dbReference type="GO" id="GO:0003333">
    <property type="term" value="P:amino acid transmembrane transport"/>
    <property type="evidence" value="ECO:0000318"/>
    <property type="project" value="GO_Central"/>
</dbReference>
<proteinExistence type="predicted"/>
<dbReference type="InParanoid" id="A0A059BWN3"/>
<evidence type="ECO:0000256" key="4">
    <source>
        <dbReference type="ARBA" id="ARBA00022970"/>
    </source>
</evidence>
<feature type="transmembrane region" description="Helical" evidence="7">
    <location>
        <begin position="255"/>
        <end position="275"/>
    </location>
</feature>